<gene>
    <name evidence="1" type="ORF">LNINA_LOCUS10377</name>
</gene>
<dbReference type="AlphaFoldDB" id="A0AAV1JP96"/>
<keyword evidence="2" id="KW-1185">Reference proteome</keyword>
<protein>
    <submittedName>
        <fullName evidence="1">Uncharacterized protein</fullName>
    </submittedName>
</protein>
<evidence type="ECO:0000313" key="2">
    <source>
        <dbReference type="Proteomes" id="UP001497472"/>
    </source>
</evidence>
<proteinExistence type="predicted"/>
<comment type="caution">
    <text evidence="1">The sequence shown here is derived from an EMBL/GenBank/DDBJ whole genome shotgun (WGS) entry which is preliminary data.</text>
</comment>
<reference evidence="1 2" key="1">
    <citation type="submission" date="2023-11" db="EMBL/GenBank/DDBJ databases">
        <authorList>
            <person name="Okamura Y."/>
        </authorList>
    </citation>
    <scope>NUCLEOTIDE SEQUENCE [LARGE SCALE GENOMIC DNA]</scope>
</reference>
<dbReference type="Proteomes" id="UP001497472">
    <property type="component" value="Unassembled WGS sequence"/>
</dbReference>
<dbReference type="PROSITE" id="PS51257">
    <property type="entry name" value="PROKAR_LIPOPROTEIN"/>
    <property type="match status" value="1"/>
</dbReference>
<dbReference type="EMBL" id="CAVLEF010000122">
    <property type="protein sequence ID" value="CAK1551216.1"/>
    <property type="molecule type" value="Genomic_DNA"/>
</dbReference>
<name>A0AAV1JP96_9NEOP</name>
<organism evidence="1 2">
    <name type="scientific">Leptosia nina</name>
    <dbReference type="NCBI Taxonomy" id="320188"/>
    <lineage>
        <taxon>Eukaryota</taxon>
        <taxon>Metazoa</taxon>
        <taxon>Ecdysozoa</taxon>
        <taxon>Arthropoda</taxon>
        <taxon>Hexapoda</taxon>
        <taxon>Insecta</taxon>
        <taxon>Pterygota</taxon>
        <taxon>Neoptera</taxon>
        <taxon>Endopterygota</taxon>
        <taxon>Lepidoptera</taxon>
        <taxon>Glossata</taxon>
        <taxon>Ditrysia</taxon>
        <taxon>Papilionoidea</taxon>
        <taxon>Pieridae</taxon>
        <taxon>Pierinae</taxon>
        <taxon>Leptosia</taxon>
    </lineage>
</organism>
<accession>A0AAV1JP96</accession>
<evidence type="ECO:0000313" key="1">
    <source>
        <dbReference type="EMBL" id="CAK1551216.1"/>
    </source>
</evidence>
<sequence length="256" mass="29558">MVINKANIAGIKHEARFERAVMNYTLAGYQIAGACATFAVASRGLWTSFRGADVRVYMRRGQFQDKPDLIGNKRRMGNDVDNFLHNLTGDYQDEYVNRDEPLSQKWSKVQDNRNYAEKLTKYSENKRKESTIKQEKPNHYKFTAAPTRHIAMIPNPIFSTTVWQSGSSQIIMRHFEPITEIRVDNIYDDNLKKDSVDNVDEIVRPTQSISPDIRIIVEDSPKSNEIKMRDWKPSPRPVIPDYLTEVDEDAIVYKAV</sequence>